<dbReference type="AlphaFoldDB" id="A0A2M7QBA8"/>
<dbReference type="InterPro" id="IPR050072">
    <property type="entry name" value="Peptidase_M20A"/>
</dbReference>
<evidence type="ECO:0000256" key="2">
    <source>
        <dbReference type="ARBA" id="ARBA00022801"/>
    </source>
</evidence>
<dbReference type="PANTHER" id="PTHR43808:SF31">
    <property type="entry name" value="N-ACETYL-L-CITRULLINE DEACETYLASE"/>
    <property type="match status" value="1"/>
</dbReference>
<dbReference type="PANTHER" id="PTHR43808">
    <property type="entry name" value="ACETYLORNITHINE DEACETYLASE"/>
    <property type="match status" value="1"/>
</dbReference>
<dbReference type="Pfam" id="PF07687">
    <property type="entry name" value="M20_dimer"/>
    <property type="match status" value="1"/>
</dbReference>
<proteinExistence type="predicted"/>
<dbReference type="InterPro" id="IPR002933">
    <property type="entry name" value="Peptidase_M20"/>
</dbReference>
<evidence type="ECO:0000313" key="5">
    <source>
        <dbReference type="Proteomes" id="UP000230108"/>
    </source>
</evidence>
<dbReference type="SUPFAM" id="SSF53187">
    <property type="entry name" value="Zn-dependent exopeptidases"/>
    <property type="match status" value="1"/>
</dbReference>
<evidence type="ECO:0000313" key="4">
    <source>
        <dbReference type="EMBL" id="PIY68516.1"/>
    </source>
</evidence>
<dbReference type="GO" id="GO:0046872">
    <property type="term" value="F:metal ion binding"/>
    <property type="evidence" value="ECO:0007669"/>
    <property type="project" value="UniProtKB-KW"/>
</dbReference>
<evidence type="ECO:0000256" key="1">
    <source>
        <dbReference type="ARBA" id="ARBA00022723"/>
    </source>
</evidence>
<dbReference type="Gene3D" id="3.40.630.10">
    <property type="entry name" value="Zn peptidases"/>
    <property type="match status" value="1"/>
</dbReference>
<dbReference type="SUPFAM" id="SSF55031">
    <property type="entry name" value="Bacterial exopeptidase dimerisation domain"/>
    <property type="match status" value="1"/>
</dbReference>
<dbReference type="Gene3D" id="3.30.70.360">
    <property type="match status" value="1"/>
</dbReference>
<dbReference type="GO" id="GO:0006526">
    <property type="term" value="P:L-arginine biosynthetic process"/>
    <property type="evidence" value="ECO:0007669"/>
    <property type="project" value="TreeGrafter"/>
</dbReference>
<keyword evidence="2" id="KW-0378">Hydrolase</keyword>
<dbReference type="InterPro" id="IPR036264">
    <property type="entry name" value="Bact_exopeptidase_dim_dom"/>
</dbReference>
<feature type="domain" description="Peptidase M20 dimerisation" evidence="3">
    <location>
        <begin position="163"/>
        <end position="260"/>
    </location>
</feature>
<gene>
    <name evidence="4" type="ORF">COY90_05600</name>
</gene>
<keyword evidence="1" id="KW-0479">Metal-binding</keyword>
<comment type="caution">
    <text evidence="4">The sequence shown here is derived from an EMBL/GenBank/DDBJ whole genome shotgun (WGS) entry which is preliminary data.</text>
</comment>
<dbReference type="Proteomes" id="UP000230108">
    <property type="component" value="Unassembled WGS sequence"/>
</dbReference>
<accession>A0A2M7QBA8</accession>
<dbReference type="InterPro" id="IPR011650">
    <property type="entry name" value="Peptidase_M20_dimer"/>
</dbReference>
<name>A0A2M7QBA8_9BACT</name>
<organism evidence="4 5">
    <name type="scientific">Candidatus Roizmanbacteria bacterium CG_4_10_14_0_8_um_filter_39_9</name>
    <dbReference type="NCBI Taxonomy" id="1974829"/>
    <lineage>
        <taxon>Bacteria</taxon>
        <taxon>Candidatus Roizmaniibacteriota</taxon>
    </lineage>
</organism>
<reference evidence="5" key="1">
    <citation type="submission" date="2017-09" db="EMBL/GenBank/DDBJ databases">
        <title>Depth-based differentiation of microbial function through sediment-hosted aquifers and enrichment of novel symbionts in the deep terrestrial subsurface.</title>
        <authorList>
            <person name="Probst A.J."/>
            <person name="Ladd B."/>
            <person name="Jarett J.K."/>
            <person name="Geller-Mcgrath D.E."/>
            <person name="Sieber C.M.K."/>
            <person name="Emerson J.B."/>
            <person name="Anantharaman K."/>
            <person name="Thomas B.C."/>
            <person name="Malmstrom R."/>
            <person name="Stieglmeier M."/>
            <person name="Klingl A."/>
            <person name="Woyke T."/>
            <person name="Ryan C.M."/>
            <person name="Banfield J.F."/>
        </authorList>
    </citation>
    <scope>NUCLEOTIDE SEQUENCE [LARGE SCALE GENOMIC DNA]</scope>
</reference>
<sequence>MIDQILSLSKKLISIPSTKDNPQGLSDVLDIAKNELTGFTIEEFESRGIKSILVYKGDVGQRKFKFILDAHLDVVPGREDQYRALQKNGKLYARGAIDMKAAAAVELLVFKEMANSVSYPLALQLVTDEEIGGFDGAKFQADQGVRAEFAIAGEGTDLKIKNEAKGVLWATISTKGKTAHAAYLWQGINAIREMNKVVTILSKAFPQPNKPVWKSTMNIAQISSSNKTFNKVPDDCSVGIDVRYIPDDTDSIVKKIENLLPAGVTLDIQVKEPAQFTDKNNKYIKFMQKTVKKIVHKSAPTILGYGASDIRHFNRVGNDGIEFGPIGYGLHTDDEWVDIKSLQSYYDILKEFLMA</sequence>
<dbReference type="GO" id="GO:0008777">
    <property type="term" value="F:acetylornithine deacetylase activity"/>
    <property type="evidence" value="ECO:0007669"/>
    <property type="project" value="TreeGrafter"/>
</dbReference>
<dbReference type="Pfam" id="PF01546">
    <property type="entry name" value="Peptidase_M20"/>
    <property type="match status" value="1"/>
</dbReference>
<evidence type="ECO:0000259" key="3">
    <source>
        <dbReference type="Pfam" id="PF07687"/>
    </source>
</evidence>
<dbReference type="EMBL" id="PFLF01000117">
    <property type="protein sequence ID" value="PIY68516.1"/>
    <property type="molecule type" value="Genomic_DNA"/>
</dbReference>
<protein>
    <recommendedName>
        <fullName evidence="3">Peptidase M20 dimerisation domain-containing protein</fullName>
    </recommendedName>
</protein>